<reference evidence="7 8" key="1">
    <citation type="submission" date="2018-05" db="EMBL/GenBank/DDBJ databases">
        <title>Genomic Encyclopedia of Type Strains, Phase IV (KMG-IV): sequencing the most valuable type-strain genomes for metagenomic binning, comparative biology and taxonomic classification.</title>
        <authorList>
            <person name="Goeker M."/>
        </authorList>
    </citation>
    <scope>NUCLEOTIDE SEQUENCE [LARGE SCALE GENOMIC DNA]</scope>
    <source>
        <strain evidence="7 8">DSM 28556</strain>
    </source>
</reference>
<evidence type="ECO:0000256" key="2">
    <source>
        <dbReference type="ARBA" id="ARBA00008465"/>
    </source>
</evidence>
<keyword evidence="3" id="KW-0846">Cobalamin</keyword>
<evidence type="ECO:0000256" key="5">
    <source>
        <dbReference type="ARBA" id="ARBA00023285"/>
    </source>
</evidence>
<keyword evidence="5" id="KW-0170">Cobalt</keyword>
<name>A0A2V3VJJ6_9BACI</name>
<feature type="domain" description="Methylmalonyl-CoA mutase alpha/beta chain catalytic" evidence="6">
    <location>
        <begin position="184"/>
        <end position="434"/>
    </location>
</feature>
<keyword evidence="4" id="KW-0413">Isomerase</keyword>
<evidence type="ECO:0000313" key="8">
    <source>
        <dbReference type="Proteomes" id="UP000247978"/>
    </source>
</evidence>
<accession>A0A2V3VJJ6</accession>
<keyword evidence="8" id="KW-1185">Reference proteome</keyword>
<sequence length="567" mass="64905">MVSEMKASKFQQVNDQEWRKIAIKSLRGLPFEKLITKTIEGIDIAPLYTKEYTDNHLQNVQEKIVQTVRSGTASPNWTIAQQSYAPEGEQWMKEIKESLEKGNESIIYDGNRSVNWKDEQLTEMEKLVQKYPIYAFHIKESDPFLTIFSKINEADRKKVKGAITGDVRLPKGYYFVRTMVADQLSIHYQGADIVTELAIALSKAVEEAKNVDSFTAFANQFFVRFAVDTHFFMEIAKIRAFRILWQTLAESYGYNKQSAIPVYSETSLRTYSKLDPYVNLLRAGNEALSAVLGGTDILTVHPHNILSKVTPTSIRNARNIQLVIKEETFIQYVLDPAGGSYYIDSLTNELIEKAWTLFQKIEAQGGYSTYVASGTLEEKLQQRKKERINELSHHKKSLIGTNKYADLSTTLTKEEATVDVEGRLAKTYEDLRLFFEKDQPKVVLLTFGKLKEFKPRADFVAGFLAAGGIKTVWSPAFDSVETANKWIKENDFDYGIICIHPNETEQVMVTLMKDIQEDKWLDVAGTYETRLQEVWIQAGIDGFIYKGQDQLEKLTAIKKRFEQEVRR</sequence>
<dbReference type="PANTHER" id="PTHR48101">
    <property type="entry name" value="METHYLMALONYL-COA MUTASE, MITOCHONDRIAL-RELATED"/>
    <property type="match status" value="1"/>
</dbReference>
<comment type="similarity">
    <text evidence="2">Belongs to the methylmalonyl-CoA mutase family.</text>
</comment>
<dbReference type="Gene3D" id="3.20.20.240">
    <property type="entry name" value="Methylmalonyl-CoA mutase"/>
    <property type="match status" value="2"/>
</dbReference>
<organism evidence="7 8">
    <name type="scientific">Pseudogracilibacillus auburnensis</name>
    <dbReference type="NCBI Taxonomy" id="1494959"/>
    <lineage>
        <taxon>Bacteria</taxon>
        <taxon>Bacillati</taxon>
        <taxon>Bacillota</taxon>
        <taxon>Bacilli</taxon>
        <taxon>Bacillales</taxon>
        <taxon>Bacillaceae</taxon>
        <taxon>Pseudogracilibacillus</taxon>
    </lineage>
</organism>
<gene>
    <name evidence="7" type="ORF">DFR56_1238</name>
</gene>
<evidence type="ECO:0000256" key="4">
    <source>
        <dbReference type="ARBA" id="ARBA00023235"/>
    </source>
</evidence>
<dbReference type="SUPFAM" id="SSF52242">
    <property type="entry name" value="Cobalamin (vitamin B12)-binding domain"/>
    <property type="match status" value="1"/>
</dbReference>
<dbReference type="InterPro" id="IPR036724">
    <property type="entry name" value="Cobalamin-bd_sf"/>
</dbReference>
<dbReference type="Gene3D" id="3.40.50.280">
    <property type="entry name" value="Cobalamin-binding domain"/>
    <property type="match status" value="1"/>
</dbReference>
<dbReference type="RefSeq" id="WP_110397422.1">
    <property type="nucleotide sequence ID" value="NZ_JBHUHB010000001.1"/>
</dbReference>
<dbReference type="AlphaFoldDB" id="A0A2V3VJJ6"/>
<proteinExistence type="inferred from homology"/>
<dbReference type="EMBL" id="QJJQ01000023">
    <property type="protein sequence ID" value="PXW80968.1"/>
    <property type="molecule type" value="Genomic_DNA"/>
</dbReference>
<dbReference type="GO" id="GO:0046872">
    <property type="term" value="F:metal ion binding"/>
    <property type="evidence" value="ECO:0007669"/>
    <property type="project" value="InterPro"/>
</dbReference>
<dbReference type="GO" id="GO:0031419">
    <property type="term" value="F:cobalamin binding"/>
    <property type="evidence" value="ECO:0007669"/>
    <property type="project" value="UniProtKB-KW"/>
</dbReference>
<dbReference type="Pfam" id="PF01642">
    <property type="entry name" value="MM_CoA_mutase"/>
    <property type="match status" value="1"/>
</dbReference>
<comment type="cofactor">
    <cofactor evidence="1">
        <name>adenosylcob(III)alamin</name>
        <dbReference type="ChEBI" id="CHEBI:18408"/>
    </cofactor>
</comment>
<evidence type="ECO:0000256" key="3">
    <source>
        <dbReference type="ARBA" id="ARBA00022628"/>
    </source>
</evidence>
<dbReference type="Proteomes" id="UP000247978">
    <property type="component" value="Unassembled WGS sequence"/>
</dbReference>
<evidence type="ECO:0000313" key="7">
    <source>
        <dbReference type="EMBL" id="PXW80968.1"/>
    </source>
</evidence>
<evidence type="ECO:0000256" key="1">
    <source>
        <dbReference type="ARBA" id="ARBA00001922"/>
    </source>
</evidence>
<dbReference type="InterPro" id="IPR016176">
    <property type="entry name" value="Cbl-dep_enz_cat"/>
</dbReference>
<dbReference type="SUPFAM" id="SSF51703">
    <property type="entry name" value="Cobalamin (vitamin B12)-dependent enzymes"/>
    <property type="match status" value="1"/>
</dbReference>
<dbReference type="GO" id="GO:0016866">
    <property type="term" value="F:intramolecular transferase activity"/>
    <property type="evidence" value="ECO:0007669"/>
    <property type="project" value="InterPro"/>
</dbReference>
<comment type="caution">
    <text evidence="7">The sequence shown here is derived from an EMBL/GenBank/DDBJ whole genome shotgun (WGS) entry which is preliminary data.</text>
</comment>
<dbReference type="InterPro" id="IPR006099">
    <property type="entry name" value="MeMalonylCoA_mutase_a/b_cat"/>
</dbReference>
<evidence type="ECO:0000259" key="6">
    <source>
        <dbReference type="Pfam" id="PF01642"/>
    </source>
</evidence>
<protein>
    <submittedName>
        <fullName evidence="7">Heterodimeric methylmalonyl-CoA mutase small subunit</fullName>
    </submittedName>
</protein>